<reference evidence="1 2" key="1">
    <citation type="journal article" date="2014" name="Genome Announc.">
        <title>Genome Sequence of Afipia felis Strain 76713, Isolated in Hospital Water Using an Amoeba Co-Culture Procedure.</title>
        <authorList>
            <person name="Benamar S."/>
            <person name="La Scola B."/>
            <person name="Croce O."/>
        </authorList>
    </citation>
    <scope>NUCLEOTIDE SEQUENCE [LARGE SCALE GENOMIC DNA]</scope>
    <source>
        <strain evidence="1 2">76713</strain>
    </source>
</reference>
<comment type="caution">
    <text evidence="1">The sequence shown here is derived from an EMBL/GenBank/DDBJ whole genome shotgun (WGS) entry which is preliminary data.</text>
</comment>
<protein>
    <submittedName>
        <fullName evidence="1">Uncharacterized protein</fullName>
    </submittedName>
</protein>
<dbReference type="AlphaFoldDB" id="A0A090MMC4"/>
<evidence type="ECO:0000313" key="1">
    <source>
        <dbReference type="EMBL" id="CEG07422.1"/>
    </source>
</evidence>
<proteinExistence type="predicted"/>
<dbReference type="Proteomes" id="UP000035762">
    <property type="component" value="Unassembled WGS sequence"/>
</dbReference>
<accession>A0A090MMC4</accession>
<evidence type="ECO:0000313" key="2">
    <source>
        <dbReference type="Proteomes" id="UP000035762"/>
    </source>
</evidence>
<dbReference type="EMBL" id="CCAZ020000001">
    <property type="protein sequence ID" value="CEG07422.1"/>
    <property type="molecule type" value="Genomic_DNA"/>
</dbReference>
<sequence length="157" mass="18432">MIDLILQKLARLIEQVDRHEAIREPADHLVTPTADRREVAILVEQAERLDRRQAVALVAQEQLREQRRCLILHLAGDFRIGPQPCRGHRRRERLGIAILFGIEMREHLQILNLGLVAAPQHGQRFEIVQRRVRLDLVVSLQERDLVQRRLRRRRPVA</sequence>
<gene>
    <name evidence="1" type="ORF">BN961_00812</name>
</gene>
<name>A0A090MMC4_AFIFE</name>
<keyword evidence="2" id="KW-1185">Reference proteome</keyword>
<organism evidence="1 2">
    <name type="scientific">Afipia felis</name>
    <name type="common">Cat scratch disease bacillus</name>
    <dbReference type="NCBI Taxonomy" id="1035"/>
    <lineage>
        <taxon>Bacteria</taxon>
        <taxon>Pseudomonadati</taxon>
        <taxon>Pseudomonadota</taxon>
        <taxon>Alphaproteobacteria</taxon>
        <taxon>Hyphomicrobiales</taxon>
        <taxon>Nitrobacteraceae</taxon>
        <taxon>Afipia</taxon>
    </lineage>
</organism>